<reference evidence="2" key="1">
    <citation type="submission" date="2023-09" db="EMBL/GenBank/DDBJ databases">
        <title>Undibacterium sp. 20NA77.5 isolated from freshwater.</title>
        <authorList>
            <person name="Le V."/>
            <person name="Ko S.-R."/>
            <person name="Ahn C.-Y."/>
            <person name="Oh H.-M."/>
        </authorList>
    </citation>
    <scope>NUCLEOTIDE SEQUENCE</scope>
    <source>
        <strain evidence="2">20NA77.5</strain>
    </source>
</reference>
<proteinExistence type="predicted"/>
<evidence type="ECO:0000259" key="1">
    <source>
        <dbReference type="PROSITE" id="PS51819"/>
    </source>
</evidence>
<evidence type="ECO:0000313" key="2">
    <source>
        <dbReference type="EMBL" id="WMW81164.1"/>
    </source>
</evidence>
<dbReference type="InterPro" id="IPR049789">
    <property type="entry name" value="ArsI/CadI-like"/>
</dbReference>
<dbReference type="PROSITE" id="PS51819">
    <property type="entry name" value="VOC"/>
    <property type="match status" value="1"/>
</dbReference>
<evidence type="ECO:0000313" key="3">
    <source>
        <dbReference type="Proteomes" id="UP001181355"/>
    </source>
</evidence>
<feature type="domain" description="VOC" evidence="1">
    <location>
        <begin position="2"/>
        <end position="117"/>
    </location>
</feature>
<dbReference type="InterPro" id="IPR052393">
    <property type="entry name" value="Cadmium-induced_rsp"/>
</dbReference>
<dbReference type="PANTHER" id="PTHR41294:SF1">
    <property type="entry name" value="CADMIUM-INDUCED PROTEIN CADI"/>
    <property type="match status" value="1"/>
</dbReference>
<keyword evidence="3" id="KW-1185">Reference proteome</keyword>
<sequence length="174" mass="18959">MKRFHVHVSVDDLAKNIDFYTKLFGQAPSKQQADYAKWMLEDPRINFAISQRGHAVGLNHFGMQVDSNEELAALRLMADAASDGQSIDQANATCCYAKSEKHWTLDPQGLAWEHYYTMGDAKEFGDDHAPADSACCIPVQVNAEQKAAGNCCVPQTNSTANVGVTSKDGKACCA</sequence>
<dbReference type="InterPro" id="IPR004360">
    <property type="entry name" value="Glyas_Fos-R_dOase_dom"/>
</dbReference>
<dbReference type="Pfam" id="PF00903">
    <property type="entry name" value="Glyoxalase"/>
    <property type="match status" value="1"/>
</dbReference>
<protein>
    <submittedName>
        <fullName evidence="2">ArsI/CadI family heavy metal resistance metalloenzyme</fullName>
    </submittedName>
</protein>
<accession>A0ABY9RIX0</accession>
<dbReference type="RefSeq" id="WP_309482654.1">
    <property type="nucleotide sequence ID" value="NZ_CP133720.1"/>
</dbReference>
<dbReference type="EMBL" id="CP133720">
    <property type="protein sequence ID" value="WMW81164.1"/>
    <property type="molecule type" value="Genomic_DNA"/>
</dbReference>
<dbReference type="InterPro" id="IPR037523">
    <property type="entry name" value="VOC_core"/>
</dbReference>
<gene>
    <name evidence="2" type="ORF">RF679_02490</name>
</gene>
<organism evidence="2 3">
    <name type="scientific">Undibacterium cyanobacteriorum</name>
    <dbReference type="NCBI Taxonomy" id="3073561"/>
    <lineage>
        <taxon>Bacteria</taxon>
        <taxon>Pseudomonadati</taxon>
        <taxon>Pseudomonadota</taxon>
        <taxon>Betaproteobacteria</taxon>
        <taxon>Burkholderiales</taxon>
        <taxon>Oxalobacteraceae</taxon>
        <taxon>Undibacterium</taxon>
    </lineage>
</organism>
<dbReference type="NCBIfam" id="NF041414">
    <property type="entry name" value="ArsI_CadI_VOC"/>
    <property type="match status" value="1"/>
</dbReference>
<dbReference type="PANTHER" id="PTHR41294">
    <property type="entry name" value="CADMIUM-INDUCED PROTEIN CADI"/>
    <property type="match status" value="1"/>
</dbReference>
<dbReference type="SUPFAM" id="SSF54593">
    <property type="entry name" value="Glyoxalase/Bleomycin resistance protein/Dihydroxybiphenyl dioxygenase"/>
    <property type="match status" value="1"/>
</dbReference>
<dbReference type="InterPro" id="IPR029068">
    <property type="entry name" value="Glyas_Bleomycin-R_OHBP_Dase"/>
</dbReference>
<dbReference type="Proteomes" id="UP001181355">
    <property type="component" value="Chromosome"/>
</dbReference>
<name>A0ABY9RIX0_9BURK</name>
<dbReference type="Gene3D" id="3.10.180.10">
    <property type="entry name" value="2,3-Dihydroxybiphenyl 1,2-Dioxygenase, domain 1"/>
    <property type="match status" value="1"/>
</dbReference>